<dbReference type="Gene3D" id="3.10.450.430">
    <property type="entry name" value="Protein of unknown function DUF2787"/>
    <property type="match status" value="1"/>
</dbReference>
<dbReference type="Proteomes" id="UP000049495">
    <property type="component" value="Unassembled WGS sequence"/>
</dbReference>
<gene>
    <name evidence="1" type="ORF">VCR5J5_1370254</name>
</gene>
<comment type="caution">
    <text evidence="1">The sequence shown here is derived from an EMBL/GenBank/DDBJ whole genome shotgun (WGS) entry which is preliminary data.</text>
</comment>
<reference evidence="2" key="1">
    <citation type="submission" date="2014-06" db="EMBL/GenBank/DDBJ databases">
        <authorList>
            <person name="Le Roux Frederique"/>
        </authorList>
    </citation>
    <scope>NUCLEOTIDE SEQUENCE [LARGE SCALE GENOMIC DNA]</scope>
    <source>
        <strain evidence="2">J5-5</strain>
    </source>
</reference>
<dbReference type="GeneID" id="69649130"/>
<evidence type="ECO:0008006" key="3">
    <source>
        <dbReference type="Google" id="ProtNLM"/>
    </source>
</evidence>
<dbReference type="EMBL" id="CCJV01000043">
    <property type="protein sequence ID" value="CDT04030.1"/>
    <property type="molecule type" value="Genomic_DNA"/>
</dbReference>
<protein>
    <recommendedName>
        <fullName evidence="3">DUF2787 family protein</fullName>
    </recommendedName>
</protein>
<name>A0A822MW24_9VIBR</name>
<dbReference type="AlphaFoldDB" id="A0A822MW24"/>
<accession>A0A822MW24</accession>
<proteinExistence type="predicted"/>
<sequence>MKPQTLTITAPYSPVSQKLKSLLINKIETFRKQNPTKRECESLTINFRDTTYSADAGGYHPVEIMLLKEQESQYQIQYLTDFTYMGNVYPELERNVDFDIANGQAFIAPMGWQSCHDKSIVEFYSLWESNFLAYLQMGAYDEIKISIS</sequence>
<dbReference type="PANTHER" id="PTHR38978">
    <property type="entry name" value="DUF2787 DOMAIN-CONTAINING PROTEIN"/>
    <property type="match status" value="1"/>
</dbReference>
<dbReference type="RefSeq" id="WP_055318673.1">
    <property type="nucleotide sequence ID" value="NZ_CAWQCV010000149.1"/>
</dbReference>
<dbReference type="Pfam" id="PF10980">
    <property type="entry name" value="DUF2787"/>
    <property type="match status" value="1"/>
</dbReference>
<dbReference type="PANTHER" id="PTHR38978:SF2">
    <property type="entry name" value="DUF2787 DOMAIN-CONTAINING PROTEIN"/>
    <property type="match status" value="1"/>
</dbReference>
<evidence type="ECO:0000313" key="1">
    <source>
        <dbReference type="EMBL" id="CDT04030.1"/>
    </source>
</evidence>
<evidence type="ECO:0000313" key="2">
    <source>
        <dbReference type="Proteomes" id="UP000049495"/>
    </source>
</evidence>
<organism evidence="1 2">
    <name type="scientific">Vibrio crassostreae</name>
    <dbReference type="NCBI Taxonomy" id="246167"/>
    <lineage>
        <taxon>Bacteria</taxon>
        <taxon>Pseudomonadati</taxon>
        <taxon>Pseudomonadota</taxon>
        <taxon>Gammaproteobacteria</taxon>
        <taxon>Vibrionales</taxon>
        <taxon>Vibrionaceae</taxon>
        <taxon>Vibrio</taxon>
    </lineage>
</organism>
<dbReference type="InterPro" id="IPR021248">
    <property type="entry name" value="DUF2787"/>
</dbReference>